<dbReference type="EMBL" id="KI963941">
    <property type="protein sequence ID" value="EUC48456.1"/>
    <property type="molecule type" value="Genomic_DNA"/>
</dbReference>
<evidence type="ECO:0000313" key="1">
    <source>
        <dbReference type="EMBL" id="EUC48456.1"/>
    </source>
</evidence>
<reference evidence="1 2" key="1">
    <citation type="journal article" date="2013" name="PLoS Genet.">
        <title>Comparative genome structure, secondary metabolite, and effector coding capacity across Cochliobolus pathogens.</title>
        <authorList>
            <person name="Condon B.J."/>
            <person name="Leng Y."/>
            <person name="Wu D."/>
            <person name="Bushley K.E."/>
            <person name="Ohm R.A."/>
            <person name="Otillar R."/>
            <person name="Martin J."/>
            <person name="Schackwitz W."/>
            <person name="Grimwood J."/>
            <person name="MohdZainudin N."/>
            <person name="Xue C."/>
            <person name="Wang R."/>
            <person name="Manning V.A."/>
            <person name="Dhillon B."/>
            <person name="Tu Z.J."/>
            <person name="Steffenson B.J."/>
            <person name="Salamov A."/>
            <person name="Sun H."/>
            <person name="Lowry S."/>
            <person name="LaButti K."/>
            <person name="Han J."/>
            <person name="Copeland A."/>
            <person name="Lindquist E."/>
            <person name="Barry K."/>
            <person name="Schmutz J."/>
            <person name="Baker S.E."/>
            <person name="Ciuffetti L.M."/>
            <person name="Grigoriev I.V."/>
            <person name="Zhong S."/>
            <person name="Turgeon B.G."/>
        </authorList>
    </citation>
    <scope>NUCLEOTIDE SEQUENCE [LARGE SCALE GENOMIC DNA]</scope>
    <source>
        <strain evidence="1 2">ATCC 44560</strain>
    </source>
</reference>
<organism evidence="1 2">
    <name type="scientific">Bipolaris oryzae ATCC 44560</name>
    <dbReference type="NCBI Taxonomy" id="930090"/>
    <lineage>
        <taxon>Eukaryota</taxon>
        <taxon>Fungi</taxon>
        <taxon>Dikarya</taxon>
        <taxon>Ascomycota</taxon>
        <taxon>Pezizomycotina</taxon>
        <taxon>Dothideomycetes</taxon>
        <taxon>Pleosporomycetidae</taxon>
        <taxon>Pleosporales</taxon>
        <taxon>Pleosporineae</taxon>
        <taxon>Pleosporaceae</taxon>
        <taxon>Bipolaris</taxon>
    </lineage>
</organism>
<evidence type="ECO:0000313" key="2">
    <source>
        <dbReference type="Proteomes" id="UP000054032"/>
    </source>
</evidence>
<accession>W6ZX83</accession>
<dbReference type="GeneID" id="19122491"/>
<keyword evidence="2" id="KW-1185">Reference proteome</keyword>
<dbReference type="OrthoDB" id="10342938at2759"/>
<dbReference type="AlphaFoldDB" id="W6ZX83"/>
<sequence length="72" mass="7916">MPLGREHLCSAAIRWLHIRTVCNIPWAPLAALRVCVAIGGYGLAVATPNLPQHGVHRCMHRWIAPVTRAFPA</sequence>
<proteinExistence type="predicted"/>
<gene>
    <name evidence="1" type="ORF">COCMIDRAFT_34137</name>
</gene>
<dbReference type="HOGENOM" id="CLU_180185_0_0_1"/>
<dbReference type="RefSeq" id="XP_007685034.1">
    <property type="nucleotide sequence ID" value="XM_007686844.1"/>
</dbReference>
<protein>
    <submittedName>
        <fullName evidence="1">Uncharacterized protein</fullName>
    </submittedName>
</protein>
<dbReference type="Proteomes" id="UP000054032">
    <property type="component" value="Unassembled WGS sequence"/>
</dbReference>
<dbReference type="KEGG" id="bor:COCMIDRAFT_34137"/>
<name>W6ZX83_COCMI</name>